<proteinExistence type="predicted"/>
<evidence type="ECO:0000313" key="3">
    <source>
        <dbReference type="Proteomes" id="UP000683000"/>
    </source>
</evidence>
<evidence type="ECO:0000313" key="2">
    <source>
        <dbReference type="EMBL" id="KAG6373956.1"/>
    </source>
</evidence>
<accession>A0A8I3A8J6</accession>
<organism evidence="2 3">
    <name type="scientific">Boletus reticuloceps</name>
    <dbReference type="NCBI Taxonomy" id="495285"/>
    <lineage>
        <taxon>Eukaryota</taxon>
        <taxon>Fungi</taxon>
        <taxon>Dikarya</taxon>
        <taxon>Basidiomycota</taxon>
        <taxon>Agaricomycotina</taxon>
        <taxon>Agaricomycetes</taxon>
        <taxon>Agaricomycetidae</taxon>
        <taxon>Boletales</taxon>
        <taxon>Boletineae</taxon>
        <taxon>Boletaceae</taxon>
        <taxon>Boletoideae</taxon>
        <taxon>Boletus</taxon>
    </lineage>
</organism>
<keyword evidence="3" id="KW-1185">Reference proteome</keyword>
<dbReference type="Proteomes" id="UP000683000">
    <property type="component" value="Unassembled WGS sequence"/>
</dbReference>
<protein>
    <submittedName>
        <fullName evidence="2">Uncharacterized protein</fullName>
    </submittedName>
</protein>
<gene>
    <name evidence="2" type="ORF">JVT61DRAFT_6121</name>
</gene>
<feature type="region of interest" description="Disordered" evidence="1">
    <location>
        <begin position="179"/>
        <end position="222"/>
    </location>
</feature>
<dbReference type="EMBL" id="JAGFBS010000020">
    <property type="protein sequence ID" value="KAG6373956.1"/>
    <property type="molecule type" value="Genomic_DNA"/>
</dbReference>
<sequence>MQQCDHSSHKYDLCSSLSSIDSVRIAPVAASAACHLPPSLVFTEGMSAVQTMAVTSIIQVINMAIPQNDTTVATSAPPTLSDVPTLQPQLPLAPSQQNDPPHTYTYNYHPQTAIDPLDQFLAKYPPDCLLQPHPSFPTMPTGTSNKLAVPEQTAAAAASTAAPTQVVFLTCNNMTTPHTNTTSAAPLAPSTLSKPPPSQPQLPMVLPPSQNDPPQADTLSTI</sequence>
<dbReference type="AlphaFoldDB" id="A0A8I3A8J6"/>
<name>A0A8I3A8J6_9AGAM</name>
<comment type="caution">
    <text evidence="2">The sequence shown here is derived from an EMBL/GenBank/DDBJ whole genome shotgun (WGS) entry which is preliminary data.</text>
</comment>
<reference evidence="2" key="1">
    <citation type="submission" date="2021-03" db="EMBL/GenBank/DDBJ databases">
        <title>Evolutionary innovations through gain and loss of genes in the ectomycorrhizal Boletales.</title>
        <authorList>
            <person name="Wu G."/>
            <person name="Miyauchi S."/>
            <person name="Morin E."/>
            <person name="Yang Z.-L."/>
            <person name="Xu J."/>
            <person name="Martin F.M."/>
        </authorList>
    </citation>
    <scope>NUCLEOTIDE SEQUENCE</scope>
    <source>
        <strain evidence="2">BR01</strain>
    </source>
</reference>
<evidence type="ECO:0000256" key="1">
    <source>
        <dbReference type="SAM" id="MobiDB-lite"/>
    </source>
</evidence>